<dbReference type="AlphaFoldDB" id="A0A9D4FE04"/>
<name>A0A9D4FE04_DREPO</name>
<reference evidence="2" key="1">
    <citation type="journal article" date="2019" name="bioRxiv">
        <title>The Genome of the Zebra Mussel, Dreissena polymorpha: A Resource for Invasive Species Research.</title>
        <authorList>
            <person name="McCartney M.A."/>
            <person name="Auch B."/>
            <person name="Kono T."/>
            <person name="Mallez S."/>
            <person name="Zhang Y."/>
            <person name="Obille A."/>
            <person name="Becker A."/>
            <person name="Abrahante J.E."/>
            <person name="Garbe J."/>
            <person name="Badalamenti J.P."/>
            <person name="Herman A."/>
            <person name="Mangelson H."/>
            <person name="Liachko I."/>
            <person name="Sullivan S."/>
            <person name="Sone E.D."/>
            <person name="Koren S."/>
            <person name="Silverstein K.A.T."/>
            <person name="Beckman K.B."/>
            <person name="Gohl D.M."/>
        </authorList>
    </citation>
    <scope>NUCLEOTIDE SEQUENCE</scope>
    <source>
        <strain evidence="2">Duluth1</strain>
        <tissue evidence="2">Whole animal</tissue>
    </source>
</reference>
<proteinExistence type="predicted"/>
<keyword evidence="3" id="KW-1185">Reference proteome</keyword>
<sequence length="51" mass="5741">MVSYLSLYSICRSDFTGSIGHLTGSTRRLTGSNGRLTGRKRASYRKQWAKD</sequence>
<dbReference type="EMBL" id="JAIWYP010000007">
    <property type="protein sequence ID" value="KAH3794861.1"/>
    <property type="molecule type" value="Genomic_DNA"/>
</dbReference>
<evidence type="ECO:0000313" key="3">
    <source>
        <dbReference type="Proteomes" id="UP000828390"/>
    </source>
</evidence>
<evidence type="ECO:0000256" key="1">
    <source>
        <dbReference type="SAM" id="MobiDB-lite"/>
    </source>
</evidence>
<dbReference type="Proteomes" id="UP000828390">
    <property type="component" value="Unassembled WGS sequence"/>
</dbReference>
<gene>
    <name evidence="2" type="ORF">DPMN_148399</name>
</gene>
<accession>A0A9D4FE04</accession>
<feature type="region of interest" description="Disordered" evidence="1">
    <location>
        <begin position="30"/>
        <end position="51"/>
    </location>
</feature>
<evidence type="ECO:0000313" key="2">
    <source>
        <dbReference type="EMBL" id="KAH3794861.1"/>
    </source>
</evidence>
<comment type="caution">
    <text evidence="2">The sequence shown here is derived from an EMBL/GenBank/DDBJ whole genome shotgun (WGS) entry which is preliminary data.</text>
</comment>
<reference evidence="2" key="2">
    <citation type="submission" date="2020-11" db="EMBL/GenBank/DDBJ databases">
        <authorList>
            <person name="McCartney M.A."/>
            <person name="Auch B."/>
            <person name="Kono T."/>
            <person name="Mallez S."/>
            <person name="Becker A."/>
            <person name="Gohl D.M."/>
            <person name="Silverstein K.A.T."/>
            <person name="Koren S."/>
            <person name="Bechman K.B."/>
            <person name="Herman A."/>
            <person name="Abrahante J.E."/>
            <person name="Garbe J."/>
        </authorList>
    </citation>
    <scope>NUCLEOTIDE SEQUENCE</scope>
    <source>
        <strain evidence="2">Duluth1</strain>
        <tissue evidence="2">Whole animal</tissue>
    </source>
</reference>
<protein>
    <submittedName>
        <fullName evidence="2">Uncharacterized protein</fullName>
    </submittedName>
</protein>
<organism evidence="2 3">
    <name type="scientific">Dreissena polymorpha</name>
    <name type="common">Zebra mussel</name>
    <name type="synonym">Mytilus polymorpha</name>
    <dbReference type="NCBI Taxonomy" id="45954"/>
    <lineage>
        <taxon>Eukaryota</taxon>
        <taxon>Metazoa</taxon>
        <taxon>Spiralia</taxon>
        <taxon>Lophotrochozoa</taxon>
        <taxon>Mollusca</taxon>
        <taxon>Bivalvia</taxon>
        <taxon>Autobranchia</taxon>
        <taxon>Heteroconchia</taxon>
        <taxon>Euheterodonta</taxon>
        <taxon>Imparidentia</taxon>
        <taxon>Neoheterodontei</taxon>
        <taxon>Myida</taxon>
        <taxon>Dreissenoidea</taxon>
        <taxon>Dreissenidae</taxon>
        <taxon>Dreissena</taxon>
    </lineage>
</organism>